<name>A0A076J0J3_9BACT</name>
<dbReference type="Proteomes" id="UP000481616">
    <property type="component" value="Unassembled WGS sequence"/>
</dbReference>
<reference evidence="8" key="8">
    <citation type="submission" date="2023-10" db="EMBL/GenBank/DDBJ databases">
        <title>Genome of Potential pathogenic bacteria in Crohn's disease.</title>
        <authorList>
            <person name="Rodriguez-Palacios A."/>
        </authorList>
    </citation>
    <scope>NUCLEOTIDE SEQUENCE</scope>
    <source>
        <strain evidence="8">CavFT-hAR62</strain>
    </source>
</reference>
<dbReference type="Proteomes" id="UP001177934">
    <property type="component" value="Chromosome"/>
</dbReference>
<evidence type="ECO:0000313" key="20">
    <source>
        <dbReference type="Proteomes" id="UP000481700"/>
    </source>
</evidence>
<reference evidence="13" key="7">
    <citation type="journal article" date="2023" name="Nat. Commun.">
        <title>Identification of a novel Human Milk Oligosaccharides utilization cluster in the infant gut commensal Bacteroides dorei.</title>
        <authorList>
            <person name="Kijner S."/>
            <person name="Ennis D."/>
            <person name="Shmorak S."/>
            <person name="Florentin A."/>
            <person name="Yassour M."/>
        </authorList>
    </citation>
    <scope>NUCLEOTIDE SEQUENCE</scope>
    <source>
        <strain evidence="13">2</strain>
    </source>
</reference>
<evidence type="ECO:0000313" key="13">
    <source>
        <dbReference type="EMBL" id="WHX10979.1"/>
    </source>
</evidence>
<evidence type="ECO:0000313" key="12">
    <source>
        <dbReference type="EMBL" id="TDB06525.1"/>
    </source>
</evidence>
<reference evidence="2" key="6">
    <citation type="submission" date="2022-01" db="EMBL/GenBank/DDBJ databases">
        <title>Novel bile acid biosynthetic pathways are enriched in the microbiome of centenarians.</title>
        <authorList>
            <person name="Sato Y."/>
            <person name="Atarashi K."/>
            <person name="Plichta R.D."/>
            <person name="Arai Y."/>
            <person name="Sasajima S."/>
            <person name="Kearney M.S."/>
            <person name="Suda W."/>
            <person name="Takeshita K."/>
            <person name="Sasaki T."/>
            <person name="Okamoto S."/>
            <person name="Skelly N.A."/>
            <person name="Okamura Y."/>
            <person name="Vlamakis H."/>
            <person name="Li Y."/>
            <person name="Tanoue T."/>
            <person name="Takei H."/>
            <person name="Nittono H."/>
            <person name="Narushima S."/>
            <person name="Irie J."/>
            <person name="Itoh H."/>
            <person name="Moriya K."/>
            <person name="Sugiura Y."/>
            <person name="Suematsu M."/>
            <person name="Moritoki N."/>
            <person name="Shibata S."/>
            <person name="Littman R.D."/>
            <person name="Fischbach A.M."/>
            <person name="Uwamino Y."/>
            <person name="Inoue T."/>
            <person name="Honda A."/>
            <person name="Hattori M."/>
            <person name="Murai T."/>
            <person name="Xavier J.R."/>
            <person name="Hirose N."/>
            <person name="Honda K."/>
        </authorList>
    </citation>
    <scope>NUCLEOTIDE SEQUENCE</scope>
    <source>
        <strain evidence="2">CE91-St7</strain>
    </source>
</reference>
<evidence type="ECO:0000313" key="5">
    <source>
        <dbReference type="EMBL" id="KAA5399887.1"/>
    </source>
</evidence>
<evidence type="ECO:0000313" key="3">
    <source>
        <dbReference type="EMBL" id="KAA5321350.1"/>
    </source>
</evidence>
<dbReference type="EMBL" id="VVYY01000003">
    <property type="protein sequence ID" value="KAA5399887.1"/>
    <property type="molecule type" value="Genomic_DNA"/>
</dbReference>
<evidence type="ECO:0000313" key="10">
    <source>
        <dbReference type="EMBL" id="RGV79982.1"/>
    </source>
</evidence>
<evidence type="ECO:0000313" key="16">
    <source>
        <dbReference type="Proteomes" id="UP000294834"/>
    </source>
</evidence>
<feature type="transmembrane region" description="Helical" evidence="1">
    <location>
        <begin position="86"/>
        <end position="106"/>
    </location>
</feature>
<dbReference type="EMBL" id="JAHOAX010000013">
    <property type="protein sequence ID" value="MBV3124338.1"/>
    <property type="molecule type" value="Genomic_DNA"/>
</dbReference>
<dbReference type="Proteomes" id="UP000283678">
    <property type="component" value="Unassembled WGS sequence"/>
</dbReference>
<dbReference type="EMBL" id="SLTU01000002">
    <property type="protein sequence ID" value="TDA73188.1"/>
    <property type="molecule type" value="Genomic_DNA"/>
</dbReference>
<dbReference type="eggNOG" id="ENOG503490R">
    <property type="taxonomic scope" value="Bacteria"/>
</dbReference>
<dbReference type="EMBL" id="SLTX01000001">
    <property type="protein sequence ID" value="TDB06525.1"/>
    <property type="molecule type" value="Genomic_DNA"/>
</dbReference>
<dbReference type="GeneID" id="93445728"/>
<evidence type="ECO:0000313" key="7">
    <source>
        <dbReference type="EMBL" id="MBV3124338.1"/>
    </source>
</evidence>
<evidence type="ECO:0000313" key="8">
    <source>
        <dbReference type="EMBL" id="MDU0270836.1"/>
    </source>
</evidence>
<evidence type="ECO:0000313" key="19">
    <source>
        <dbReference type="Proteomes" id="UP000481616"/>
    </source>
</evidence>
<keyword evidence="1" id="KW-0812">Transmembrane</keyword>
<evidence type="ECO:0000313" key="2">
    <source>
        <dbReference type="EMBL" id="GKH81398.1"/>
    </source>
</evidence>
<dbReference type="RefSeq" id="WP_007836225.1">
    <property type="nucleotide sequence ID" value="NZ_BAABYF010000002.1"/>
</dbReference>
<dbReference type="EMBL" id="JAWDEV010000010">
    <property type="protein sequence ID" value="MDU0270836.1"/>
    <property type="molecule type" value="Genomic_DNA"/>
</dbReference>
<keyword evidence="1" id="KW-1133">Transmembrane helix</keyword>
<dbReference type="Proteomes" id="UP000481700">
    <property type="component" value="Unassembled WGS sequence"/>
</dbReference>
<reference evidence="15 16" key="3">
    <citation type="journal article" date="2019" name="Nat. Microbiol.">
        <title>Genomic variation and strain-specific functional adaptation in the human gut microbiome during early life.</title>
        <authorList>
            <person name="Vatanen T."/>
            <person name="Plichta D.R."/>
            <person name="Somani J."/>
            <person name="Munch P.C."/>
            <person name="Arthur T.D."/>
            <person name="Hall A.B."/>
            <person name="Rudolf S."/>
            <person name="Oakeley E.J."/>
            <person name="Ke X."/>
            <person name="Young R.A."/>
            <person name="Haiser H.J."/>
            <person name="Kolde R."/>
            <person name="Yassour M."/>
            <person name="Luopajarvi K."/>
            <person name="Siljander H."/>
            <person name="Virtanen S.M."/>
            <person name="Ilonen J."/>
            <person name="Uibo R."/>
            <person name="Tillmann V."/>
            <person name="Mokurov S."/>
            <person name="Dorshakova N."/>
            <person name="Porter J.A."/>
            <person name="McHardy A.C."/>
            <person name="Lahdesmaki H."/>
            <person name="Vlamakis H."/>
            <person name="Huttenhower C."/>
            <person name="Knip M."/>
            <person name="Xavier R.J."/>
        </authorList>
    </citation>
    <scope>NUCLEOTIDE SEQUENCE [LARGE SCALE GENOMIC DNA]</scope>
    <source>
        <strain evidence="11 15">RJX1047</strain>
        <strain evidence="12 16">RJX1052</strain>
    </source>
</reference>
<feature type="transmembrane region" description="Helical" evidence="1">
    <location>
        <begin position="12"/>
        <end position="30"/>
    </location>
</feature>
<dbReference type="EMBL" id="CP126056">
    <property type="protein sequence ID" value="WHX10979.1"/>
    <property type="molecule type" value="Genomic_DNA"/>
</dbReference>
<protein>
    <submittedName>
        <fullName evidence="10">Uncharacterized protein</fullName>
    </submittedName>
</protein>
<dbReference type="Proteomes" id="UP001181086">
    <property type="component" value="Unassembled WGS sequence"/>
</dbReference>
<dbReference type="Proteomes" id="UP000294527">
    <property type="component" value="Unassembled WGS sequence"/>
</dbReference>
<dbReference type="Proteomes" id="UP001055104">
    <property type="component" value="Unassembled WGS sequence"/>
</dbReference>
<feature type="transmembrane region" description="Helical" evidence="1">
    <location>
        <begin position="50"/>
        <end position="74"/>
    </location>
</feature>
<dbReference type="Proteomes" id="UP000347681">
    <property type="component" value="Unassembled WGS sequence"/>
</dbReference>
<gene>
    <name evidence="2" type="ORF">CE91St7_22820</name>
    <name evidence="10" type="ORF">DWW04_06170</name>
    <name evidence="11" type="ORF">E1I98_17510</name>
    <name evidence="12" type="ORF">E1J06_03395</name>
    <name evidence="6" type="ORF">F2Y51_04935</name>
    <name evidence="5" type="ORF">F2Y58_04315</name>
    <name evidence="4" type="ORF">F2Y61_16290</name>
    <name evidence="3" type="ORF">F2Z07_07610</name>
    <name evidence="9" type="ORF">GKD17_03420</name>
    <name evidence="7" type="ORF">KSU80_14295</name>
    <name evidence="13" type="ORF">QNN11_06250</name>
    <name evidence="8" type="ORF">RVH45_13290</name>
</gene>
<dbReference type="EMBL" id="BQOB01000001">
    <property type="protein sequence ID" value="GKH81398.1"/>
    <property type="molecule type" value="Genomic_DNA"/>
</dbReference>
<dbReference type="EMBL" id="QRZL01000004">
    <property type="protein sequence ID" value="RGV79982.1"/>
    <property type="molecule type" value="Genomic_DNA"/>
</dbReference>
<evidence type="ECO:0000313" key="11">
    <source>
        <dbReference type="EMBL" id="TDA73188.1"/>
    </source>
</evidence>
<dbReference type="Proteomes" id="UP000777173">
    <property type="component" value="Unassembled WGS sequence"/>
</dbReference>
<feature type="transmembrane region" description="Helical" evidence="1">
    <location>
        <begin position="126"/>
        <end position="150"/>
    </location>
</feature>
<dbReference type="AlphaFoldDB" id="A0A076J0J3"/>
<sequence length="152" mass="16541">MAKLSYKMSYYALYVCFAVILVVLGMFFLVGYNNPVGDMNAPEHTETLIYLMYALFGVTVGLTVIAAIAQFGAALKDNPMGAIKSLLGLVLLVAVVLISYAMGSDATITANEAPYTDTFWLKITDMFIYSIYFLLGIAALATLVNMTGIFKK</sequence>
<dbReference type="EMBL" id="CP046176">
    <property type="protein sequence ID" value="QJR75498.1"/>
    <property type="molecule type" value="Genomic_DNA"/>
</dbReference>
<dbReference type="Proteomes" id="UP000294834">
    <property type="component" value="Unassembled WGS sequence"/>
</dbReference>
<reference evidence="10 14" key="1">
    <citation type="submission" date="2018-08" db="EMBL/GenBank/DDBJ databases">
        <title>A genome reference for cultivated species of the human gut microbiota.</title>
        <authorList>
            <person name="Zou Y."/>
            <person name="Xue W."/>
            <person name="Luo G."/>
        </authorList>
    </citation>
    <scope>NUCLEOTIDE SEQUENCE [LARGE SCALE GENOMIC DNA]</scope>
    <source>
        <strain evidence="10 14">AF14-1AC</strain>
    </source>
</reference>
<keyword evidence="1" id="KW-0472">Membrane</keyword>
<dbReference type="Proteomes" id="UP000500949">
    <property type="component" value="Chromosome"/>
</dbReference>
<dbReference type="EMBL" id="VVZA01000003">
    <property type="protein sequence ID" value="KAA5406832.1"/>
    <property type="molecule type" value="Genomic_DNA"/>
</dbReference>
<reference evidence="9 21" key="4">
    <citation type="submission" date="2019-11" db="EMBL/GenBank/DDBJ databases">
        <title>Complete genome sequence of Bacteroides dorei DSM 17855.</title>
        <authorList>
            <person name="Russell J.T."/>
        </authorList>
    </citation>
    <scope>NUCLEOTIDE SEQUENCE [LARGE SCALE GENOMIC DNA]</scope>
    <source>
        <strain evidence="9 21">DSM 17855</strain>
    </source>
</reference>
<organism evidence="10 14">
    <name type="scientific">Phocaeicola dorei</name>
    <dbReference type="NCBI Taxonomy" id="357276"/>
    <lineage>
        <taxon>Bacteria</taxon>
        <taxon>Pseudomonadati</taxon>
        <taxon>Bacteroidota</taxon>
        <taxon>Bacteroidia</taxon>
        <taxon>Bacteroidales</taxon>
        <taxon>Bacteroidaceae</taxon>
        <taxon>Phocaeicola</taxon>
    </lineage>
</organism>
<evidence type="ECO:0000313" key="17">
    <source>
        <dbReference type="Proteomes" id="UP000347681"/>
    </source>
</evidence>
<evidence type="ECO:0000313" key="4">
    <source>
        <dbReference type="EMBL" id="KAA5381077.1"/>
    </source>
</evidence>
<reference evidence="7" key="5">
    <citation type="submission" date="2021-06" db="EMBL/GenBank/DDBJ databases">
        <title>Collection of gut derived symbiotic bacterial strains cultured from healthy donors.</title>
        <authorList>
            <person name="Lin H."/>
            <person name="Littmann E."/>
            <person name="Pamer E.G."/>
        </authorList>
    </citation>
    <scope>NUCLEOTIDE SEQUENCE</scope>
    <source>
        <strain evidence="7">MSK.5.10</strain>
    </source>
</reference>
<evidence type="ECO:0000313" key="6">
    <source>
        <dbReference type="EMBL" id="KAA5406832.1"/>
    </source>
</evidence>
<accession>A0A076J0J3</accession>
<dbReference type="EMBL" id="VVZB01000010">
    <property type="protein sequence ID" value="KAA5381077.1"/>
    <property type="molecule type" value="Genomic_DNA"/>
</dbReference>
<reference evidence="17 18" key="2">
    <citation type="journal article" date="2019" name="Nat. Med.">
        <title>A library of human gut bacterial isolates paired with longitudinal multiomics data enables mechanistic microbiome research.</title>
        <authorList>
            <person name="Poyet M."/>
            <person name="Groussin M."/>
            <person name="Gibbons S.M."/>
            <person name="Avila-Pacheco J."/>
            <person name="Jiang X."/>
            <person name="Kearney S.M."/>
            <person name="Perrotta A.R."/>
            <person name="Berdy B."/>
            <person name="Zhao S."/>
            <person name="Lieberman T.D."/>
            <person name="Swanson P.K."/>
            <person name="Smith M."/>
            <person name="Roesemann S."/>
            <person name="Alexander J.E."/>
            <person name="Rich S.A."/>
            <person name="Livny J."/>
            <person name="Vlamakis H."/>
            <person name="Clish C."/>
            <person name="Bullock K."/>
            <person name="Deik A."/>
            <person name="Scott J."/>
            <person name="Pierce K.A."/>
            <person name="Xavier R.J."/>
            <person name="Alm E.J."/>
        </authorList>
    </citation>
    <scope>NUCLEOTIDE SEQUENCE [LARGE SCALE GENOMIC DNA]</scope>
    <source>
        <strain evidence="5 19">BIOML-A1</strain>
        <strain evidence="3 20">BIOML-A25</strain>
        <strain evidence="6 18">BIOML-A4</strain>
        <strain evidence="4 17">BIOML-A5</strain>
    </source>
</reference>
<dbReference type="KEGG" id="bdh:GV66_10000"/>
<evidence type="ECO:0000313" key="14">
    <source>
        <dbReference type="Proteomes" id="UP000283678"/>
    </source>
</evidence>
<dbReference type="Proteomes" id="UP000441162">
    <property type="component" value="Unassembled WGS sequence"/>
</dbReference>
<dbReference type="KEGG" id="bdo:EL88_17560"/>
<evidence type="ECO:0000313" key="9">
    <source>
        <dbReference type="EMBL" id="QJR75498.1"/>
    </source>
</evidence>
<evidence type="ECO:0000313" key="18">
    <source>
        <dbReference type="Proteomes" id="UP000441162"/>
    </source>
</evidence>
<evidence type="ECO:0000313" key="21">
    <source>
        <dbReference type="Proteomes" id="UP000500949"/>
    </source>
</evidence>
<proteinExistence type="predicted"/>
<dbReference type="EMBL" id="VVZV01000007">
    <property type="protein sequence ID" value="KAA5321350.1"/>
    <property type="molecule type" value="Genomic_DNA"/>
</dbReference>
<evidence type="ECO:0000256" key="1">
    <source>
        <dbReference type="SAM" id="Phobius"/>
    </source>
</evidence>
<evidence type="ECO:0000313" key="15">
    <source>
        <dbReference type="Proteomes" id="UP000294527"/>
    </source>
</evidence>